<dbReference type="EMBL" id="AM087122">
    <property type="protein sequence ID" value="CAJ31637.1"/>
    <property type="molecule type" value="Genomic_DNA"/>
</dbReference>
<sequence>MGVANIMQGEKVAKKKGYILLEEIPRIEDIIENWDNYKDEFYVAEYNYHLKDFKFYLRKYITGIMRIWVYNYEIVVKRKGDEIDITFDDVNKIEDIHIAFILNRIFEEFLSFWIKYVDIKINMSERKLSINTFPRRVNAIINAKFKLTNDEREIANSINFSRNQINGKYLTLMKISNKGRKYYVERYGKLPTPLKIAIRNRKISYSILKMLMNKKIVKKEEFTILPETILRDRLKLSDIIYIQYFLSPVYKFNRDRISLQGIRRIQNFTVIDYDYDGTNQIIFKIVGFSVNDLAFSALCGVDYRDVMWCIRISNYMRYWKIKNMYRYTYQLDENTKMFEF</sequence>
<proteinExistence type="predicted"/>
<dbReference type="KEGG" id="vg:5797964"/>
<organism evidence="1 2">
    <name type="scientific">Betalipothrixvirus pezzuloense</name>
    <dbReference type="NCBI Taxonomy" id="346883"/>
    <lineage>
        <taxon>Viruses</taxon>
        <taxon>Adnaviria</taxon>
        <taxon>Zilligvirae</taxon>
        <taxon>Taleaviricota</taxon>
        <taxon>Tokiviricetes</taxon>
        <taxon>Ligamenvirales</taxon>
        <taxon>Lipothrixviridae</taxon>
        <taxon>Betalipothrixvirus</taxon>
    </lineage>
</organism>
<keyword evidence="2" id="KW-1185">Reference proteome</keyword>
<accession>A7WKN7</accession>
<reference evidence="1 2" key="1">
    <citation type="journal article" date="2008" name="J. Virol.">
        <title>Structure of the acidianus filamentous virus 3 and comparative genomics of related archaeal lipothrixviruses.</title>
        <authorList>
            <person name="Vestergaard G."/>
            <person name="Aramayo R."/>
            <person name="Basta T."/>
            <person name="Haring M."/>
            <person name="Peng X."/>
            <person name="Brugger K."/>
            <person name="Chen L."/>
            <person name="Rachel R."/>
            <person name="Boisset N."/>
            <person name="Garrett R.A."/>
            <person name="Prangishvili D."/>
        </authorList>
    </citation>
    <scope>NUCLEOTIDE SEQUENCE [LARGE SCALE GENOMIC DNA]</scope>
</reference>
<dbReference type="GeneID" id="5797964"/>
<dbReference type="Proteomes" id="UP000001066">
    <property type="component" value="Segment"/>
</dbReference>
<protein>
    <submittedName>
        <fullName evidence="1">Uncharacterized protein</fullName>
    </submittedName>
</protein>
<evidence type="ECO:0000313" key="2">
    <source>
        <dbReference type="Proteomes" id="UP000001066"/>
    </source>
</evidence>
<dbReference type="RefSeq" id="YP_001604242.1">
    <property type="nucleotide sequence ID" value="NC_010153.1"/>
</dbReference>
<dbReference type="OrthoDB" id="4522at10239"/>
<name>A7WKN7_9VIRU</name>
<evidence type="ECO:0000313" key="1">
    <source>
        <dbReference type="EMBL" id="CAJ31637.1"/>
    </source>
</evidence>